<dbReference type="InterPro" id="IPR006674">
    <property type="entry name" value="HD_domain"/>
</dbReference>
<reference evidence="3 5" key="2">
    <citation type="submission" date="2018-07" db="EMBL/GenBank/DDBJ databases">
        <title>The Genome Sequence of Enterococcus sp. DIV0659b.</title>
        <authorList>
            <consortium name="The Broad Institute Genomics Platform"/>
            <consortium name="The Broad Institute Genomic Center for Infectious Diseases"/>
            <person name="Earl A."/>
            <person name="Manson A."/>
            <person name="Schwartman J."/>
            <person name="Gilmore M."/>
            <person name="Abouelleil A."/>
            <person name="Cao P."/>
            <person name="Chapman S."/>
            <person name="Cusick C."/>
            <person name="Shea T."/>
            <person name="Young S."/>
            <person name="Neafsey D."/>
            <person name="Nusbaum C."/>
            <person name="Birren B."/>
        </authorList>
    </citation>
    <scope>NUCLEOTIDE SEQUENCE [LARGE SCALE GENOMIC DNA]</scope>
    <source>
        <strain evidence="3 5">4G2_DIV0659</strain>
    </source>
</reference>
<dbReference type="PANTHER" id="PTHR36442:SF1">
    <property type="entry name" value="CYCLIC-DI-AMP PHOSPHODIESTERASE PGPH"/>
    <property type="match status" value="1"/>
</dbReference>
<feature type="transmembrane region" description="Helical" evidence="1">
    <location>
        <begin position="347"/>
        <end position="365"/>
    </location>
</feature>
<evidence type="ECO:0000313" key="4">
    <source>
        <dbReference type="EMBL" id="OTO10314.1"/>
    </source>
</evidence>
<keyword evidence="1" id="KW-0472">Membrane</keyword>
<name>A0A242CJ95_9ENTE</name>
<feature type="transmembrane region" description="Helical" evidence="1">
    <location>
        <begin position="287"/>
        <end position="308"/>
    </location>
</feature>
<dbReference type="STRING" id="1834181.A5880_000998"/>
<dbReference type="Pfam" id="PF01966">
    <property type="entry name" value="HD"/>
    <property type="match status" value="1"/>
</dbReference>
<dbReference type="InterPro" id="IPR011624">
    <property type="entry name" value="Metal-dep_PHydrolase_7TM_extra"/>
</dbReference>
<sequence length="732" mass="83398">MKYSLLKLRDKLGKAYIPILLLIFSCFLFIIMFGSVHQKKVEIKEGQLAENTIRATKNVENTYETAAKKKLAAEAITPEYTYQEETADIQHKRIEKLFKLITAVNEKIDKDYQDKQAKAKKDETIPKPTVEERVASLKAQFESLDQEEVTFYQKFPNSFYQNIFALNPDQIGQVKAESLKIVDEKMKDHVRENELGNIRQDAIEKIQFLDVSPTMQQEIRYVVNQGIVANDFPNDKKTKELRQNAMDAVPPAMIYQGEIIVREGTQIDSKAMEKLELLGMTNQNTSIFPMVALTLAIVLQVIVLLFFTKQVTEEGKRRHFILFYVGAMSLSILLMKFFQIFQTEQMMYISLFFPAAFTPLVLNYFVNRRAGVLAAVFQVVFALFVFYHSIGTNSLTIILVSYLFSGLFATVVKRTRISEQGVVAVFWVIIFPVCMDFILMVYQGMSLLDSKSWIMLICALAGAVLSFLATMGLHPYVELLVTDDSMIVLNELSNPNHPLLKQLLEEAPGTYHHSMMVASLSANAVAEIGGRSLLTRVACYYHDIGKIKHANFFVENLPAGAENPHNFLLPEDSKQIIFGHVADGAKILEEHHMPEMVIDICRQHHGTTLMKFFYFKAKERNSEILEEDFRYPGPKPQTREAGIVSIADTCEAAVRAMDHPTNDKIQSFVHNVIEDRISDGQLDECGLTMKEIRMVEKSLVSGLCSTFHSRIKYPKMKSEAEKMKDEQEKRDD</sequence>
<dbReference type="Gene3D" id="1.10.3210.10">
    <property type="entry name" value="Hypothetical protein af1432"/>
    <property type="match status" value="1"/>
</dbReference>
<dbReference type="EMBL" id="NGLE01000001">
    <property type="protein sequence ID" value="OTO10314.1"/>
    <property type="molecule type" value="Genomic_DNA"/>
</dbReference>
<dbReference type="CDD" id="cd00077">
    <property type="entry name" value="HDc"/>
    <property type="match status" value="1"/>
</dbReference>
<dbReference type="InterPro" id="IPR052722">
    <property type="entry name" value="PgpH_phosphodiesterase"/>
</dbReference>
<dbReference type="AlphaFoldDB" id="A0A242CJ95"/>
<dbReference type="NCBIfam" id="TIGR00277">
    <property type="entry name" value="HDIG"/>
    <property type="match status" value="1"/>
</dbReference>
<keyword evidence="5" id="KW-1185">Reference proteome</keyword>
<protein>
    <submittedName>
        <fullName evidence="4">HD domain-containing protein</fullName>
    </submittedName>
</protein>
<accession>A0A242CJ95</accession>
<dbReference type="RefSeq" id="WP_086329949.1">
    <property type="nucleotide sequence ID" value="NZ_NGLE02000001.1"/>
</dbReference>
<dbReference type="SUPFAM" id="SSF109604">
    <property type="entry name" value="HD-domain/PDEase-like"/>
    <property type="match status" value="1"/>
</dbReference>
<dbReference type="OrthoDB" id="9806952at2"/>
<dbReference type="InterPro" id="IPR003607">
    <property type="entry name" value="HD/PDEase_dom"/>
</dbReference>
<feature type="transmembrane region" description="Helical" evidence="1">
    <location>
        <begin position="372"/>
        <end position="389"/>
    </location>
</feature>
<dbReference type="Proteomes" id="UP000195139">
    <property type="component" value="Unassembled WGS sequence"/>
</dbReference>
<feature type="transmembrane region" description="Helical" evidence="1">
    <location>
        <begin position="454"/>
        <end position="477"/>
    </location>
</feature>
<proteinExistence type="predicted"/>
<gene>
    <name evidence="4" type="ORF">A5880_000998</name>
    <name evidence="3" type="ORF">A5880_003108</name>
</gene>
<feature type="transmembrane region" description="Helical" evidence="1">
    <location>
        <begin position="395"/>
        <end position="412"/>
    </location>
</feature>
<dbReference type="PANTHER" id="PTHR36442">
    <property type="entry name" value="CYCLIC-DI-AMP PHOSPHODIESTERASE PGPH"/>
    <property type="match status" value="1"/>
</dbReference>
<feature type="transmembrane region" description="Helical" evidence="1">
    <location>
        <begin position="320"/>
        <end position="341"/>
    </location>
</feature>
<dbReference type="SMART" id="SM00471">
    <property type="entry name" value="HDc"/>
    <property type="match status" value="1"/>
</dbReference>
<evidence type="ECO:0000259" key="2">
    <source>
        <dbReference type="PROSITE" id="PS51831"/>
    </source>
</evidence>
<dbReference type="PROSITE" id="PS51257">
    <property type="entry name" value="PROKAR_LIPOPROTEIN"/>
    <property type="match status" value="1"/>
</dbReference>
<evidence type="ECO:0000313" key="5">
    <source>
        <dbReference type="Proteomes" id="UP000195139"/>
    </source>
</evidence>
<feature type="transmembrane region" description="Helical" evidence="1">
    <location>
        <begin position="424"/>
        <end position="442"/>
    </location>
</feature>
<comment type="caution">
    <text evidence="4">The sequence shown here is derived from an EMBL/GenBank/DDBJ whole genome shotgun (WGS) entry which is preliminary data.</text>
</comment>
<dbReference type="InterPro" id="IPR006675">
    <property type="entry name" value="HDIG_dom"/>
</dbReference>
<feature type="transmembrane region" description="Helical" evidence="1">
    <location>
        <begin position="12"/>
        <end position="34"/>
    </location>
</feature>
<keyword evidence="1" id="KW-0812">Transmembrane</keyword>
<dbReference type="InterPro" id="IPR011621">
    <property type="entry name" value="Metal-dep_PHydrolase_7TM_intra"/>
</dbReference>
<dbReference type="Pfam" id="PF07698">
    <property type="entry name" value="7TM-7TMR_HD"/>
    <property type="match status" value="1"/>
</dbReference>
<dbReference type="PROSITE" id="PS51831">
    <property type="entry name" value="HD"/>
    <property type="match status" value="1"/>
</dbReference>
<dbReference type="EMBL" id="NGLE02000001">
    <property type="protein sequence ID" value="MEI5995517.1"/>
    <property type="molecule type" value="Genomic_DNA"/>
</dbReference>
<dbReference type="Pfam" id="PF07697">
    <property type="entry name" value="7TMR-HDED"/>
    <property type="match status" value="1"/>
</dbReference>
<keyword evidence="1" id="KW-1133">Transmembrane helix</keyword>
<feature type="domain" description="HD" evidence="2">
    <location>
        <begin position="510"/>
        <end position="653"/>
    </location>
</feature>
<organism evidence="4">
    <name type="scientific">Candidatus Enterococcus mansonii</name>
    <dbReference type="NCBI Taxonomy" id="1834181"/>
    <lineage>
        <taxon>Bacteria</taxon>
        <taxon>Bacillati</taxon>
        <taxon>Bacillota</taxon>
        <taxon>Bacilli</taxon>
        <taxon>Lactobacillales</taxon>
        <taxon>Enterococcaceae</taxon>
        <taxon>Enterococcus</taxon>
    </lineage>
</organism>
<evidence type="ECO:0000313" key="3">
    <source>
        <dbReference type="EMBL" id="MEI5995517.1"/>
    </source>
</evidence>
<evidence type="ECO:0000256" key="1">
    <source>
        <dbReference type="SAM" id="Phobius"/>
    </source>
</evidence>
<reference evidence="4" key="1">
    <citation type="submission" date="2017-05" db="EMBL/GenBank/DDBJ databases">
        <title>The Genome Sequence of Enterococcus sp. 4G2_DIV0659.</title>
        <authorList>
            <consortium name="The Broad Institute Genomics Platform"/>
            <consortium name="The Broad Institute Genomic Center for Infectious Diseases"/>
            <person name="Earl A."/>
            <person name="Manson A."/>
            <person name="Schwartman J."/>
            <person name="Gilmore M."/>
            <person name="Abouelleil A."/>
            <person name="Cao P."/>
            <person name="Chapman S."/>
            <person name="Cusick C."/>
            <person name="Shea T."/>
            <person name="Young S."/>
            <person name="Neafsey D."/>
            <person name="Nusbaum C."/>
            <person name="Birren B."/>
        </authorList>
    </citation>
    <scope>NUCLEOTIDE SEQUENCE [LARGE SCALE GENOMIC DNA]</scope>
    <source>
        <strain evidence="4">4G2_DIV0659</strain>
    </source>
</reference>